<evidence type="ECO:0000313" key="13">
    <source>
        <dbReference type="Proteomes" id="UP001142055"/>
    </source>
</evidence>
<feature type="compositionally biased region" description="Polar residues" evidence="10">
    <location>
        <begin position="301"/>
        <end position="314"/>
    </location>
</feature>
<protein>
    <recommendedName>
        <fullName evidence="11">SOCS box domain-containing protein</fullName>
    </recommendedName>
</protein>
<organism evidence="12 13">
    <name type="scientific">Blomia tropicalis</name>
    <name type="common">Mite</name>
    <dbReference type="NCBI Taxonomy" id="40697"/>
    <lineage>
        <taxon>Eukaryota</taxon>
        <taxon>Metazoa</taxon>
        <taxon>Ecdysozoa</taxon>
        <taxon>Arthropoda</taxon>
        <taxon>Chelicerata</taxon>
        <taxon>Arachnida</taxon>
        <taxon>Acari</taxon>
        <taxon>Acariformes</taxon>
        <taxon>Sarcoptiformes</taxon>
        <taxon>Astigmata</taxon>
        <taxon>Glycyphagoidea</taxon>
        <taxon>Echimyopodidae</taxon>
        <taxon>Blomia</taxon>
    </lineage>
</organism>
<evidence type="ECO:0000256" key="9">
    <source>
        <dbReference type="ARBA" id="ARBA00023289"/>
    </source>
</evidence>
<accession>A0A9Q0M5Q9</accession>
<keyword evidence="5" id="KW-0460">Magnesium</keyword>
<keyword evidence="8" id="KW-0449">Lipoprotein</keyword>
<dbReference type="PROSITE" id="PS50225">
    <property type="entry name" value="SOCS"/>
    <property type="match status" value="1"/>
</dbReference>
<dbReference type="OrthoDB" id="6339763at2759"/>
<evidence type="ECO:0000256" key="2">
    <source>
        <dbReference type="ARBA" id="ARBA00006270"/>
    </source>
</evidence>
<dbReference type="InterPro" id="IPR005225">
    <property type="entry name" value="Small_GTP-bd"/>
</dbReference>
<dbReference type="GO" id="GO:0005525">
    <property type="term" value="F:GTP binding"/>
    <property type="evidence" value="ECO:0007669"/>
    <property type="project" value="UniProtKB-KW"/>
</dbReference>
<dbReference type="SUPFAM" id="SSF158235">
    <property type="entry name" value="SOCS box-like"/>
    <property type="match status" value="1"/>
</dbReference>
<dbReference type="Pfam" id="PF00071">
    <property type="entry name" value="Ras"/>
    <property type="match status" value="1"/>
</dbReference>
<comment type="similarity">
    <text evidence="2">Belongs to the small GTPase superfamily. Rab family.</text>
</comment>
<evidence type="ECO:0000256" key="5">
    <source>
        <dbReference type="ARBA" id="ARBA00022842"/>
    </source>
</evidence>
<evidence type="ECO:0000313" key="12">
    <source>
        <dbReference type="EMBL" id="KAJ6217850.1"/>
    </source>
</evidence>
<evidence type="ECO:0000256" key="6">
    <source>
        <dbReference type="ARBA" id="ARBA00023134"/>
    </source>
</evidence>
<dbReference type="SMART" id="SM00969">
    <property type="entry name" value="SOCS_box"/>
    <property type="match status" value="1"/>
</dbReference>
<proteinExistence type="inferred from homology"/>
<comment type="cofactor">
    <cofactor evidence="1">
        <name>Mg(2+)</name>
        <dbReference type="ChEBI" id="CHEBI:18420"/>
    </cofactor>
</comment>
<keyword evidence="13" id="KW-1185">Reference proteome</keyword>
<dbReference type="InterPro" id="IPR036036">
    <property type="entry name" value="SOCS_box-like_dom_sf"/>
</dbReference>
<keyword evidence="3" id="KW-0479">Metal-binding</keyword>
<dbReference type="Gene3D" id="3.40.50.300">
    <property type="entry name" value="P-loop containing nucleotide triphosphate hydrolases"/>
    <property type="match status" value="1"/>
</dbReference>
<dbReference type="InterPro" id="IPR001806">
    <property type="entry name" value="Small_GTPase"/>
</dbReference>
<reference evidence="12" key="1">
    <citation type="submission" date="2022-12" db="EMBL/GenBank/DDBJ databases">
        <title>Genome assemblies of Blomia tropicalis.</title>
        <authorList>
            <person name="Cui Y."/>
        </authorList>
    </citation>
    <scope>NUCLEOTIDE SEQUENCE</scope>
    <source>
        <tissue evidence="12">Adult mites</tissue>
    </source>
</reference>
<dbReference type="SMART" id="SM00175">
    <property type="entry name" value="RAB"/>
    <property type="match status" value="1"/>
</dbReference>
<feature type="domain" description="SOCS box" evidence="11">
    <location>
        <begin position="205"/>
        <end position="254"/>
    </location>
</feature>
<dbReference type="PRINTS" id="PR00449">
    <property type="entry name" value="RASTRNSFRMNG"/>
</dbReference>
<sequence length="336" mass="38318">MLAIESVNDYDHQAPLEIIDHNDDSPTEASTSNKDYEYILKFLLVGDSDVGKEEILNNLTDDVDESTENYRSLDVAYKSTSILLYGKRVKLHAWNTSGQGRFSTVFYSYSRGAQGIILVYDITNKWSFKGLDRWLREIDKHAPGVPKILVGNRKHLAFRRQVSEKQAVNYANKHNMSFLEVSPLCNFNVQESCAELSRLVLERNGMKTFLTNNTMSTLQNLCYQSIISRVNAYDIENLPLPPSMKSYLKSFSSTVQTNNSIQNQLEVLKKKSKRKSVSFKRVKQFVLGNRNVRNDIDSKASNRQSLANTTSPSDCSPRPKIRFFQKKKNLSSCIIS</sequence>
<keyword evidence="4" id="KW-0547">Nucleotide-binding</keyword>
<dbReference type="OMA" id="CKMKIVC"/>
<dbReference type="SMART" id="SM00173">
    <property type="entry name" value="RAS"/>
    <property type="match status" value="1"/>
</dbReference>
<dbReference type="GO" id="GO:0046872">
    <property type="term" value="F:metal ion binding"/>
    <property type="evidence" value="ECO:0007669"/>
    <property type="project" value="UniProtKB-KW"/>
</dbReference>
<evidence type="ECO:0000256" key="7">
    <source>
        <dbReference type="ARBA" id="ARBA00023139"/>
    </source>
</evidence>
<dbReference type="SMART" id="SM00176">
    <property type="entry name" value="RAN"/>
    <property type="match status" value="1"/>
</dbReference>
<evidence type="ECO:0000256" key="10">
    <source>
        <dbReference type="SAM" id="MobiDB-lite"/>
    </source>
</evidence>
<evidence type="ECO:0000259" key="11">
    <source>
        <dbReference type="PROSITE" id="PS50225"/>
    </source>
</evidence>
<dbReference type="AlphaFoldDB" id="A0A9Q0M5Q9"/>
<name>A0A9Q0M5Q9_BLOTA</name>
<evidence type="ECO:0000256" key="1">
    <source>
        <dbReference type="ARBA" id="ARBA00001946"/>
    </source>
</evidence>
<comment type="caution">
    <text evidence="12">The sequence shown here is derived from an EMBL/GenBank/DDBJ whole genome shotgun (WGS) entry which is preliminary data.</text>
</comment>
<keyword evidence="7" id="KW-0564">Palmitate</keyword>
<evidence type="ECO:0000256" key="3">
    <source>
        <dbReference type="ARBA" id="ARBA00022723"/>
    </source>
</evidence>
<evidence type="ECO:0000256" key="8">
    <source>
        <dbReference type="ARBA" id="ARBA00023288"/>
    </source>
</evidence>
<dbReference type="Gene3D" id="1.10.750.20">
    <property type="entry name" value="SOCS box"/>
    <property type="match status" value="1"/>
</dbReference>
<keyword evidence="9" id="KW-0636">Prenylation</keyword>
<dbReference type="GO" id="GO:0003924">
    <property type="term" value="F:GTPase activity"/>
    <property type="evidence" value="ECO:0007669"/>
    <property type="project" value="InterPro"/>
</dbReference>
<dbReference type="FunFam" id="3.40.50.300:FF:001149">
    <property type="entry name" value="Rab40, isoform A"/>
    <property type="match status" value="1"/>
</dbReference>
<dbReference type="SUPFAM" id="SSF52540">
    <property type="entry name" value="P-loop containing nucleoside triphosphate hydrolases"/>
    <property type="match status" value="1"/>
</dbReference>
<dbReference type="GO" id="GO:0035556">
    <property type="term" value="P:intracellular signal transduction"/>
    <property type="evidence" value="ECO:0007669"/>
    <property type="project" value="InterPro"/>
</dbReference>
<evidence type="ECO:0000256" key="4">
    <source>
        <dbReference type="ARBA" id="ARBA00022741"/>
    </source>
</evidence>
<dbReference type="InterPro" id="IPR027417">
    <property type="entry name" value="P-loop_NTPase"/>
</dbReference>
<dbReference type="Proteomes" id="UP001142055">
    <property type="component" value="Chromosome 3"/>
</dbReference>
<feature type="region of interest" description="Disordered" evidence="10">
    <location>
        <begin position="297"/>
        <end position="319"/>
    </location>
</feature>
<keyword evidence="6" id="KW-0342">GTP-binding</keyword>
<dbReference type="NCBIfam" id="TIGR00231">
    <property type="entry name" value="small_GTP"/>
    <property type="match status" value="1"/>
</dbReference>
<gene>
    <name evidence="12" type="ORF">RDWZM_009007</name>
</gene>
<dbReference type="InterPro" id="IPR050305">
    <property type="entry name" value="Small_GTPase_Rab"/>
</dbReference>
<dbReference type="SMART" id="SM00174">
    <property type="entry name" value="RHO"/>
    <property type="match status" value="1"/>
</dbReference>
<dbReference type="EMBL" id="JAPWDV010000003">
    <property type="protein sequence ID" value="KAJ6217850.1"/>
    <property type="molecule type" value="Genomic_DNA"/>
</dbReference>
<dbReference type="Pfam" id="PF07525">
    <property type="entry name" value="SOCS_box"/>
    <property type="match status" value="1"/>
</dbReference>
<dbReference type="InterPro" id="IPR001496">
    <property type="entry name" value="SOCS_box"/>
</dbReference>
<dbReference type="PANTHER" id="PTHR47980">
    <property type="entry name" value="LD44762P"/>
    <property type="match status" value="1"/>
</dbReference>
<dbReference type="PROSITE" id="PS51419">
    <property type="entry name" value="RAB"/>
    <property type="match status" value="1"/>
</dbReference>
<dbReference type="PROSITE" id="PS51421">
    <property type="entry name" value="RAS"/>
    <property type="match status" value="1"/>
</dbReference>
<dbReference type="SMART" id="SM00253">
    <property type="entry name" value="SOCS"/>
    <property type="match status" value="1"/>
</dbReference>